<comment type="similarity">
    <text evidence="1">Belongs to the HpcH/HpaI aldolase family.</text>
</comment>
<dbReference type="InterPro" id="IPR005000">
    <property type="entry name" value="Aldolase/citrate-lyase_domain"/>
</dbReference>
<evidence type="ECO:0000313" key="6">
    <source>
        <dbReference type="Proteomes" id="UP000483432"/>
    </source>
</evidence>
<evidence type="ECO:0000313" key="5">
    <source>
        <dbReference type="EMBL" id="NDP49047.1"/>
    </source>
</evidence>
<reference evidence="5 6" key="1">
    <citation type="submission" date="2019-09" db="EMBL/GenBank/DDBJ databases">
        <title>H2 Metabolism Revealed by Metagenomic Analysis in Subglacial Sediment of East Antarctica.</title>
        <authorList>
            <person name="Yang Z."/>
            <person name="Zhang Y."/>
            <person name="Lv Y."/>
            <person name="Yan W."/>
            <person name="Xiao X."/>
            <person name="Sun B."/>
            <person name="Ma H."/>
        </authorList>
    </citation>
    <scope>NUCLEOTIDE SEQUENCE [LARGE SCALE GENOMIC DNA]</scope>
    <source>
        <strain evidence="5">Bin2_2</strain>
    </source>
</reference>
<dbReference type="Pfam" id="PF03328">
    <property type="entry name" value="HpcH_HpaI"/>
    <property type="match status" value="1"/>
</dbReference>
<dbReference type="EMBL" id="JAAFGW010000199">
    <property type="protein sequence ID" value="NDP49047.1"/>
    <property type="molecule type" value="Genomic_DNA"/>
</dbReference>
<dbReference type="GO" id="GO:0046872">
    <property type="term" value="F:metal ion binding"/>
    <property type="evidence" value="ECO:0007669"/>
    <property type="project" value="UniProtKB-KW"/>
</dbReference>
<name>A0A7C9TCJ2_9PROT</name>
<dbReference type="Gene3D" id="3.20.20.60">
    <property type="entry name" value="Phosphoenolpyruvate-binding domains"/>
    <property type="match status" value="1"/>
</dbReference>
<dbReference type="PANTHER" id="PTHR30502:SF0">
    <property type="entry name" value="PHOSPHOENOLPYRUVATE CARBOXYLASE FAMILY PROTEIN"/>
    <property type="match status" value="1"/>
</dbReference>
<sequence length="267" mass="28684">MLQTNQLKRALADGKTVFGLLNSIPSPLLVEMIGYAGYDFVILDMEHVCVNPETLENMVRAAECAGITPLVRVPNVMPEAILRALDCGAQGIVVPHVRSRAEAEQAVAASRYYPLGNRGISGGRTTGFGAIDLPTYFERANSEIMVVAMIEDKEGVDNLDAILSVAGIDMVLEGAIDLSQSYGVPGQAQHPTVQSAIEKIATACLDRCIPFCAVSRTIDQLGNGKKWSAQAYLLGDDRGVSFRALKAHLTGFRQLGQLPEQIMGINP</sequence>
<dbReference type="GO" id="GO:0016832">
    <property type="term" value="F:aldehyde-lyase activity"/>
    <property type="evidence" value="ECO:0007669"/>
    <property type="project" value="TreeGrafter"/>
</dbReference>
<gene>
    <name evidence="5" type="ORF">GZ085_11815</name>
</gene>
<protein>
    <submittedName>
        <fullName evidence="5">Siderophore biosynthesis protein SbnG</fullName>
    </submittedName>
</protein>
<organism evidence="5 6">
    <name type="scientific">Sulfuriferula multivorans</name>
    <dbReference type="NCBI Taxonomy" id="1559896"/>
    <lineage>
        <taxon>Bacteria</taxon>
        <taxon>Pseudomonadati</taxon>
        <taxon>Pseudomonadota</taxon>
        <taxon>Betaproteobacteria</taxon>
        <taxon>Nitrosomonadales</taxon>
        <taxon>Sulfuricellaceae</taxon>
        <taxon>Sulfuriferula</taxon>
    </lineage>
</organism>
<dbReference type="InterPro" id="IPR015813">
    <property type="entry name" value="Pyrv/PenolPyrv_kinase-like_dom"/>
</dbReference>
<accession>A0A7C9TCJ2</accession>
<dbReference type="Proteomes" id="UP000483432">
    <property type="component" value="Unassembled WGS sequence"/>
</dbReference>
<evidence type="ECO:0000256" key="3">
    <source>
        <dbReference type="ARBA" id="ARBA00023239"/>
    </source>
</evidence>
<proteinExistence type="inferred from homology"/>
<evidence type="ECO:0000259" key="4">
    <source>
        <dbReference type="Pfam" id="PF03328"/>
    </source>
</evidence>
<dbReference type="AlphaFoldDB" id="A0A7C9TCJ2"/>
<dbReference type="InterPro" id="IPR050251">
    <property type="entry name" value="HpcH-HpaI_aldolase"/>
</dbReference>
<dbReference type="PANTHER" id="PTHR30502">
    <property type="entry name" value="2-KETO-3-DEOXY-L-RHAMNONATE ALDOLASE"/>
    <property type="match status" value="1"/>
</dbReference>
<dbReference type="SUPFAM" id="SSF51621">
    <property type="entry name" value="Phosphoenolpyruvate/pyruvate domain"/>
    <property type="match status" value="1"/>
</dbReference>
<keyword evidence="2" id="KW-0479">Metal-binding</keyword>
<dbReference type="InterPro" id="IPR040442">
    <property type="entry name" value="Pyrv_kinase-like_dom_sf"/>
</dbReference>
<comment type="caution">
    <text evidence="5">The sequence shown here is derived from an EMBL/GenBank/DDBJ whole genome shotgun (WGS) entry which is preliminary data.</text>
</comment>
<evidence type="ECO:0000256" key="2">
    <source>
        <dbReference type="ARBA" id="ARBA00022723"/>
    </source>
</evidence>
<evidence type="ECO:0000256" key="1">
    <source>
        <dbReference type="ARBA" id="ARBA00005568"/>
    </source>
</evidence>
<dbReference type="GO" id="GO:0005737">
    <property type="term" value="C:cytoplasm"/>
    <property type="evidence" value="ECO:0007669"/>
    <property type="project" value="TreeGrafter"/>
</dbReference>
<feature type="domain" description="HpcH/HpaI aldolase/citrate lyase" evidence="4">
    <location>
        <begin position="26"/>
        <end position="238"/>
    </location>
</feature>
<keyword evidence="3" id="KW-0456">Lyase</keyword>